<sequence>MKWIQANEQRAIQVGLNLRQQDELEVSLSHGLAPVEACMLSYRQSQVCQAIEGDDGSCVALTGVVGKTIWLLGSTNLTATKNHRLQLCRYGREWVDFCLESAGGYVENMVYSKNKRSIRWLKHLGFTVQEPEPFGPSGALFCPFWRYL</sequence>
<dbReference type="GeneID" id="55412285"/>
<dbReference type="Pfam" id="PF11090">
    <property type="entry name" value="Phage_T7_Gp13"/>
    <property type="match status" value="1"/>
</dbReference>
<evidence type="ECO:0000313" key="1">
    <source>
        <dbReference type="EMBL" id="BAQ94338.1"/>
    </source>
</evidence>
<keyword evidence="2" id="KW-1185">Reference proteome</keyword>
<proteinExistence type="predicted"/>
<protein>
    <submittedName>
        <fullName evidence="1">Putative acetyltransferase</fullName>
    </submittedName>
</protein>
<dbReference type="InterPro" id="IPR020335">
    <property type="entry name" value="Phage_T7_Gp13"/>
</dbReference>
<keyword evidence="1" id="KW-0808">Transferase</keyword>
<dbReference type="Proteomes" id="UP000504913">
    <property type="component" value="Segment"/>
</dbReference>
<dbReference type="EMBL" id="AP013546">
    <property type="protein sequence ID" value="BAQ94338.1"/>
    <property type="molecule type" value="Genomic_DNA"/>
</dbReference>
<accession>A0A6S4PE28</accession>
<reference evidence="1 2" key="1">
    <citation type="journal article" date="2013" name="PLoS Genet.">
        <title>Expanding the Marine Virosphere Using Metagenomics.</title>
        <authorList>
            <person name="Mizuno C.M."/>
            <person name="Rodriguez-Valera F."/>
            <person name="Kimes N.E."/>
            <person name="Ghai R."/>
        </authorList>
    </citation>
    <scope>NUCLEOTIDE SEQUENCE [LARGE SCALE GENOMIC DNA]</scope>
    <source>
        <strain evidence="1">UvMED-CGR-C79-MedDCM-OCT-S37-C6</strain>
    </source>
</reference>
<name>A0A6S4PE28_9CAUD</name>
<dbReference type="RefSeq" id="YP_009777594.1">
    <property type="nucleotide sequence ID" value="NC_047700.1"/>
</dbReference>
<dbReference type="KEGG" id="vg:55412285"/>
<evidence type="ECO:0000313" key="2">
    <source>
        <dbReference type="Proteomes" id="UP000504913"/>
    </source>
</evidence>
<dbReference type="GO" id="GO:0016740">
    <property type="term" value="F:transferase activity"/>
    <property type="evidence" value="ECO:0007669"/>
    <property type="project" value="UniProtKB-KW"/>
</dbReference>
<organism evidence="1 2">
    <name type="scientific">uncultured phage_MedDCM-OCT-S37-C6</name>
    <dbReference type="NCBI Taxonomy" id="2740804"/>
    <lineage>
        <taxon>Viruses</taxon>
        <taxon>Duplodnaviria</taxon>
        <taxon>Heunggongvirae</taxon>
        <taxon>Uroviricota</taxon>
        <taxon>Caudoviricetes</taxon>
        <taxon>Autographivirales</taxon>
        <taxon>Oinezvirus</taxon>
        <taxon>Oinezvirus S37C6</taxon>
    </lineage>
</organism>